<dbReference type="InterPro" id="IPR038141">
    <property type="entry name" value="YutD-like_sf"/>
</dbReference>
<evidence type="ECO:0000313" key="3">
    <source>
        <dbReference type="Proteomes" id="UP000199136"/>
    </source>
</evidence>
<sequence>MTQTNEKTEKNTPKKQIIHDAKDSKPKHTRKRQTGKKPNRKNEKGKEKDTKNDATKLDKTIEETIIPEKDLIVQKIDPTTITINGEKYEITKDYREAFDARRLSERYSPILDKYDYIVGDWGFEQLRLKGFYSNQNRKVPQDKKISQLEDYLYEYCNFGAPYFVIQRLEPAKSQSSSSKNTRHKKQKKKNVTNVKNTHTQEFPNTPGKNVSGAKRTNKNTRKRNFVKKEVPAETKTISSETESILVKTVKDEKGSRRFNIRRGDVDRAKNKS</sequence>
<proteinExistence type="predicted"/>
<dbReference type="InterPro" id="IPR009370">
    <property type="entry name" value="YutD-like"/>
</dbReference>
<organism evidence="2 3">
    <name type="scientific">Desemzia incerta</name>
    <dbReference type="NCBI Taxonomy" id="82801"/>
    <lineage>
        <taxon>Bacteria</taxon>
        <taxon>Bacillati</taxon>
        <taxon>Bacillota</taxon>
        <taxon>Bacilli</taxon>
        <taxon>Lactobacillales</taxon>
        <taxon>Carnobacteriaceae</taxon>
        <taxon>Desemzia</taxon>
    </lineage>
</organism>
<keyword evidence="3" id="KW-1185">Reference proteome</keyword>
<dbReference type="Gene3D" id="3.50.4.20">
    <property type="match status" value="1"/>
</dbReference>
<feature type="region of interest" description="Disordered" evidence="1">
    <location>
        <begin position="1"/>
        <end position="56"/>
    </location>
</feature>
<dbReference type="AlphaFoldDB" id="A0A1I5XVG7"/>
<dbReference type="EMBL" id="FOXW01000005">
    <property type="protein sequence ID" value="SFQ35717.1"/>
    <property type="molecule type" value="Genomic_DNA"/>
</dbReference>
<dbReference type="STRING" id="82801.SAMN04488506_1644"/>
<accession>A0A1I5XVG7</accession>
<dbReference type="RefSeq" id="WP_092480669.1">
    <property type="nucleotide sequence ID" value="NZ_FOXW01000005.1"/>
</dbReference>
<feature type="compositionally biased region" description="Basic residues" evidence="1">
    <location>
        <begin position="180"/>
        <end position="190"/>
    </location>
</feature>
<reference evidence="2 3" key="1">
    <citation type="submission" date="2016-10" db="EMBL/GenBank/DDBJ databases">
        <authorList>
            <person name="de Groot N.N."/>
        </authorList>
    </citation>
    <scope>NUCLEOTIDE SEQUENCE [LARGE SCALE GENOMIC DNA]</scope>
    <source>
        <strain evidence="2 3">DSM 20581</strain>
    </source>
</reference>
<feature type="region of interest" description="Disordered" evidence="1">
    <location>
        <begin position="172"/>
        <end position="240"/>
    </location>
</feature>
<name>A0A1I5XVG7_9LACT</name>
<dbReference type="OrthoDB" id="1650379at2"/>
<evidence type="ECO:0000313" key="2">
    <source>
        <dbReference type="EMBL" id="SFQ35717.1"/>
    </source>
</evidence>
<protein>
    <submittedName>
        <fullName evidence="2">Uncharacterized protein YutD</fullName>
    </submittedName>
</protein>
<feature type="compositionally biased region" description="Basic and acidic residues" evidence="1">
    <location>
        <begin position="1"/>
        <end position="26"/>
    </location>
</feature>
<feature type="compositionally biased region" description="Basic residues" evidence="1">
    <location>
        <begin position="215"/>
        <end position="225"/>
    </location>
</feature>
<gene>
    <name evidence="2" type="ORF">SAMN04488506_1644</name>
</gene>
<feature type="compositionally biased region" description="Low complexity" evidence="1">
    <location>
        <begin position="191"/>
        <end position="200"/>
    </location>
</feature>
<dbReference type="Proteomes" id="UP000199136">
    <property type="component" value="Unassembled WGS sequence"/>
</dbReference>
<feature type="compositionally biased region" description="Basic residues" evidence="1">
    <location>
        <begin position="27"/>
        <end position="39"/>
    </location>
</feature>
<feature type="compositionally biased region" description="Basic and acidic residues" evidence="1">
    <location>
        <begin position="40"/>
        <end position="56"/>
    </location>
</feature>
<evidence type="ECO:0000256" key="1">
    <source>
        <dbReference type="SAM" id="MobiDB-lite"/>
    </source>
</evidence>
<dbReference type="Pfam" id="PF06265">
    <property type="entry name" value="YutD-like"/>
    <property type="match status" value="1"/>
</dbReference>